<dbReference type="Proteomes" id="UP000321089">
    <property type="component" value="Unassembled WGS sequence"/>
</dbReference>
<reference evidence="2 3" key="1">
    <citation type="submission" date="2019-07" db="EMBL/GenBank/DDBJ databases">
        <title>Whole genome shotgun sequence of Clostridium butyricum NBRC 3858.</title>
        <authorList>
            <person name="Hosoyama A."/>
            <person name="Uohara A."/>
            <person name="Ohji S."/>
            <person name="Ichikawa N."/>
        </authorList>
    </citation>
    <scope>NUCLEOTIDE SEQUENCE [LARGE SCALE GENOMIC DNA]</scope>
    <source>
        <strain evidence="2 3">NBRC 3858</strain>
    </source>
</reference>
<protein>
    <recommendedName>
        <fullName evidence="1">Restriction system protein Mrr-like N-terminal domain-containing protein</fullName>
    </recommendedName>
</protein>
<organism evidence="2 3">
    <name type="scientific">Clostridium butyricum</name>
    <dbReference type="NCBI Taxonomy" id="1492"/>
    <lineage>
        <taxon>Bacteria</taxon>
        <taxon>Bacillati</taxon>
        <taxon>Bacillota</taxon>
        <taxon>Clostridia</taxon>
        <taxon>Eubacteriales</taxon>
        <taxon>Clostridiaceae</taxon>
        <taxon>Clostridium</taxon>
    </lineage>
</organism>
<accession>A0A512TT96</accession>
<dbReference type="AlphaFoldDB" id="A0A512TT96"/>
<dbReference type="EMBL" id="BKBC01000095">
    <property type="protein sequence ID" value="GEQ23291.1"/>
    <property type="molecule type" value="Genomic_DNA"/>
</dbReference>
<sequence>MNGYDIGSRLSVQMTKEDEANKIIEFLNNQGNVSDGVKKAIIDYISRKGTGNISSISNTLPSQKEIEDILIEVLMDNPAGMELSKLYDQVAEKLNLTPSQLALKSPKTSDNVFKKKVRFAILNLKHRKIIENVSRGFVRLIPFLLENFTLSQIQNFENILAALNAYKEK</sequence>
<dbReference type="RefSeq" id="WP_146869312.1">
    <property type="nucleotide sequence ID" value="NZ_BKBC01000095.1"/>
</dbReference>
<evidence type="ECO:0000259" key="1">
    <source>
        <dbReference type="Pfam" id="PF14338"/>
    </source>
</evidence>
<dbReference type="Pfam" id="PF14338">
    <property type="entry name" value="Mrr_N"/>
    <property type="match status" value="1"/>
</dbReference>
<feature type="domain" description="Restriction system protein Mrr-like N-terminal" evidence="1">
    <location>
        <begin position="70"/>
        <end position="140"/>
    </location>
</feature>
<comment type="caution">
    <text evidence="2">The sequence shown here is derived from an EMBL/GenBank/DDBJ whole genome shotgun (WGS) entry which is preliminary data.</text>
</comment>
<evidence type="ECO:0000313" key="3">
    <source>
        <dbReference type="Proteomes" id="UP000321089"/>
    </source>
</evidence>
<name>A0A512TT96_CLOBU</name>
<proteinExistence type="predicted"/>
<evidence type="ECO:0000313" key="2">
    <source>
        <dbReference type="EMBL" id="GEQ23291.1"/>
    </source>
</evidence>
<gene>
    <name evidence="2" type="ORF">CBU02nite_37970</name>
</gene>
<dbReference type="InterPro" id="IPR025745">
    <property type="entry name" value="Mrr-like_N_dom"/>
</dbReference>